<dbReference type="InterPro" id="IPR057670">
    <property type="entry name" value="SH3_retrovirus"/>
</dbReference>
<name>A0A6L2M3R1_TANCI</name>
<feature type="coiled-coil region" evidence="2">
    <location>
        <begin position="328"/>
        <end position="355"/>
    </location>
</feature>
<evidence type="ECO:0000313" key="5">
    <source>
        <dbReference type="EMBL" id="GEU67232.1"/>
    </source>
</evidence>
<dbReference type="SMART" id="SM00343">
    <property type="entry name" value="ZnF_C2HC"/>
    <property type="match status" value="1"/>
</dbReference>
<keyword evidence="1" id="KW-0862">Zinc</keyword>
<dbReference type="InterPro" id="IPR043502">
    <property type="entry name" value="DNA/RNA_pol_sf"/>
</dbReference>
<dbReference type="Gene3D" id="4.10.60.10">
    <property type="entry name" value="Zinc finger, CCHC-type"/>
    <property type="match status" value="1"/>
</dbReference>
<dbReference type="InterPro" id="IPR036875">
    <property type="entry name" value="Znf_CCHC_sf"/>
</dbReference>
<keyword evidence="5" id="KW-0548">Nucleotidyltransferase</keyword>
<dbReference type="Pfam" id="PF25597">
    <property type="entry name" value="SH3_retrovirus"/>
    <property type="match status" value="1"/>
</dbReference>
<dbReference type="CDD" id="cd01647">
    <property type="entry name" value="RT_LTR"/>
    <property type="match status" value="1"/>
</dbReference>
<dbReference type="InterPro" id="IPR043128">
    <property type="entry name" value="Rev_trsase/Diguanyl_cyclase"/>
</dbReference>
<dbReference type="SUPFAM" id="SSF57756">
    <property type="entry name" value="Retrovirus zinc finger-like domains"/>
    <property type="match status" value="1"/>
</dbReference>
<keyword evidence="5" id="KW-0695">RNA-directed DNA polymerase</keyword>
<gene>
    <name evidence="5" type="ORF">Tci_039210</name>
</gene>
<keyword evidence="5" id="KW-0808">Transferase</keyword>
<keyword evidence="1" id="KW-0479">Metal-binding</keyword>
<dbReference type="InterPro" id="IPR001878">
    <property type="entry name" value="Znf_CCHC"/>
</dbReference>
<dbReference type="GO" id="GO:0003964">
    <property type="term" value="F:RNA-directed DNA polymerase activity"/>
    <property type="evidence" value="ECO:0007669"/>
    <property type="project" value="UniProtKB-KW"/>
</dbReference>
<keyword evidence="1" id="KW-0863">Zinc-finger</keyword>
<evidence type="ECO:0000256" key="3">
    <source>
        <dbReference type="SAM" id="MobiDB-lite"/>
    </source>
</evidence>
<dbReference type="InterPro" id="IPR053134">
    <property type="entry name" value="RNA-dir_DNA_polymerase"/>
</dbReference>
<dbReference type="PANTHER" id="PTHR24559:SF444">
    <property type="entry name" value="REVERSE TRANSCRIPTASE DOMAIN-CONTAINING PROTEIN"/>
    <property type="match status" value="1"/>
</dbReference>
<evidence type="ECO:0000256" key="1">
    <source>
        <dbReference type="PROSITE-ProRule" id="PRU00047"/>
    </source>
</evidence>
<feature type="region of interest" description="Disordered" evidence="3">
    <location>
        <begin position="1243"/>
        <end position="1291"/>
    </location>
</feature>
<keyword evidence="2" id="KW-0175">Coiled coil</keyword>
<comment type="caution">
    <text evidence="5">The sequence shown here is derived from an EMBL/GenBank/DDBJ whole genome shotgun (WGS) entry which is preliminary data.</text>
</comment>
<feature type="region of interest" description="Disordered" evidence="3">
    <location>
        <begin position="1684"/>
        <end position="1719"/>
    </location>
</feature>
<evidence type="ECO:0000259" key="4">
    <source>
        <dbReference type="PROSITE" id="PS50158"/>
    </source>
</evidence>
<dbReference type="Gene3D" id="3.10.10.10">
    <property type="entry name" value="HIV Type 1 Reverse Transcriptase, subunit A, domain 1"/>
    <property type="match status" value="1"/>
</dbReference>
<dbReference type="Gene3D" id="3.30.70.270">
    <property type="match status" value="1"/>
</dbReference>
<dbReference type="GO" id="GO:0008270">
    <property type="term" value="F:zinc ion binding"/>
    <property type="evidence" value="ECO:0007669"/>
    <property type="project" value="UniProtKB-KW"/>
</dbReference>
<feature type="domain" description="CCHC-type" evidence="4">
    <location>
        <begin position="483"/>
        <end position="498"/>
    </location>
</feature>
<dbReference type="EMBL" id="BKCJ010005527">
    <property type="protein sequence ID" value="GEU67232.1"/>
    <property type="molecule type" value="Genomic_DNA"/>
</dbReference>
<dbReference type="PROSITE" id="PS50158">
    <property type="entry name" value="ZF_CCHC"/>
    <property type="match status" value="1"/>
</dbReference>
<dbReference type="SUPFAM" id="SSF56672">
    <property type="entry name" value="DNA/RNA polymerases"/>
    <property type="match status" value="1"/>
</dbReference>
<accession>A0A6L2M3R1</accession>
<proteinExistence type="predicted"/>
<reference evidence="5" key="1">
    <citation type="journal article" date="2019" name="Sci. Rep.">
        <title>Draft genome of Tanacetum cinerariifolium, the natural source of mosquito coil.</title>
        <authorList>
            <person name="Yamashiro T."/>
            <person name="Shiraishi A."/>
            <person name="Satake H."/>
            <person name="Nakayama K."/>
        </authorList>
    </citation>
    <scope>NUCLEOTIDE SEQUENCE</scope>
</reference>
<evidence type="ECO:0000256" key="2">
    <source>
        <dbReference type="SAM" id="Coils"/>
    </source>
</evidence>
<sequence>MEDNEKEEEEEEWDVDEDWLMDPVMPLRETVLPSSTYEVDSVVMHHGEIEGLGVKTKNLEHAFGKLSMKIGEVSDAQVEDARASYRLVSSEMKDMLDQLKELSKNGFIFPSSSHWGALVLFVKKKDGSFHMCIDYHMLNKLTVKNWYPLLRIDDLFDQLQDLSMYSKIDLRFGYHQLCIREEDIQIIGQAFASTCADDVMFSFFANQSNSPQLDNEDLDQIATDDLEEMDLKWQVAMLTIRVKRFIKKTKRNLNFNGYSLWEVILSGDSLTPTRIVDGVVQVIVPTTVEQRLAKKNELKERGTLLMDLPDKQQLKFNIHKDAKSLMEAIEKRNKADLEEQNLDDLLNNLKIYEAEVKSSSTSSQTTQNIAFVSSNNTDSINEIVNDVPSVSATSSKAPIYTLPNVDSLSDVVIYSFFASQSNSPQLENEDLKQINVDYLEEMDLKWQMAMLTMRAMRFLQKTRRNLGANGTTTIGFDMSKVECYNCHRRGHFTRDCRSPKDTRNKDTLRRTIPVEVSTSSALVNSSKSDDSVPTSLVHDRYKSGEGYHDVPPPYTRTFMPSKPDLVFNDAFNPSKTIPDVVTIESSLTKTSKDLSKILRPDAYIIEDWTSDSKDEYKILSPVKLTKPAANLRTDNQKSRATGLEPIWNNELRVNHHHSTRMSHTYSNKNVVLTTVLTRSGLVSLNDARSVSTVVPQTTMKSPRLVKHVVNKNISYLPDFKEINEGYVAFGRNPKGGKITGKGKIKTSKLDFDDVYFVKELKFNLFSVLQMYDKKNSLLFTYTECVVLSSDFKLPNENHVLLRVPRENNMYNVDLKHVVPSEDMTCVFAKATLDEASNIEPLGSPKLSVLSATHYKDPLGKFDGKADEGFLVRYSLNSKAFRVFNNRTEIVQETLHINFLENQPNVTRSGPKWLFDIDTLTQSMNYQPVVAGNQPNHSACIKENLDACKVGKETESTQQYVLLPLWFTGSQDPHSTDANTAFDVKENENEVHVSLIVRDLRDEFEEFSINSTNRVNATSAPVTAVRTNLTNNTNSFNAASPSDNEAIEEEVYVCQPLGFEDPDYPDKIYKTLFIKKQKGDILLVQVYVDDIIFESTNKELCKDFEKLIKDNQDKYVAKILRKFGLIDGKSASTPIDTEKPLLMDHDGEDVDYAGASLDRKSTTGSFQFLGCRLISWQCKKQTVIATLSTEAKYVSVFYATALIKKVSVVVKLHALIDMKKVVVTEDIIRQDLRLDDVDGCYRRKDEEDEVPAAPTPPSLTHEPSLPLHKPITTPPQAQPAPPSSPPQEQPTDTSMTLLHTLMETCATLSQKAAHLEQDKIAQALEIIKLKQRVKILEKNRRSKYSSLKRKLMLLRPTVLDDEEVTMTMAQTLIMMKVKKERILDKQMAKGLHDEEVKQAAAREKQEKYDFEKSKVLQQQKYQSLKRKPISVAQARKNMIVYLKNMVGYKMACFRGKNLKKRVAEETLLQESFKKLRAVEVLGSHSTQDTPTHDPKEMSKEDVKNMLEIVPISEFKVEALQVKSIQVKGPTSVNNSEEDNNEANDMYKAVEGNHVVPPPYIGNFLPLRPNLSFARLDDFVFKSAITETVTRSLTCLFTKAIIDESNLWLRRLGYINLKTMNKLVKGNLVRGKFEGKADAGFLVGYSVNRKGLEWLFDIVSLTKYMNYEPVTAGNQTNNDAVIEINSSDDKDDDEALGIGDEGISKGSRNHNQERFDSSTQDVNTAKLSINTANININTGSLNINTIGSNDLSMPSLEETGIFNAVYNDKEVGAKADTNNLELLTLFSPIPTTRVHKSHPKEQIIGDLNLATQTRRMINFSKENAMVS</sequence>
<feature type="compositionally biased region" description="Pro residues" evidence="3">
    <location>
        <begin position="1271"/>
        <end position="1287"/>
    </location>
</feature>
<protein>
    <submittedName>
        <fullName evidence="5">Putative reverse transcriptase domain-containing protein</fullName>
    </submittedName>
</protein>
<organism evidence="5">
    <name type="scientific">Tanacetum cinerariifolium</name>
    <name type="common">Dalmatian daisy</name>
    <name type="synonym">Chrysanthemum cinerariifolium</name>
    <dbReference type="NCBI Taxonomy" id="118510"/>
    <lineage>
        <taxon>Eukaryota</taxon>
        <taxon>Viridiplantae</taxon>
        <taxon>Streptophyta</taxon>
        <taxon>Embryophyta</taxon>
        <taxon>Tracheophyta</taxon>
        <taxon>Spermatophyta</taxon>
        <taxon>Magnoliopsida</taxon>
        <taxon>eudicotyledons</taxon>
        <taxon>Gunneridae</taxon>
        <taxon>Pentapetalae</taxon>
        <taxon>asterids</taxon>
        <taxon>campanulids</taxon>
        <taxon>Asterales</taxon>
        <taxon>Asteraceae</taxon>
        <taxon>Asteroideae</taxon>
        <taxon>Anthemideae</taxon>
        <taxon>Anthemidinae</taxon>
        <taxon>Tanacetum</taxon>
    </lineage>
</organism>
<dbReference type="PANTHER" id="PTHR24559">
    <property type="entry name" value="TRANSPOSON TY3-I GAG-POL POLYPROTEIN"/>
    <property type="match status" value="1"/>
</dbReference>
<dbReference type="GO" id="GO:0003676">
    <property type="term" value="F:nucleic acid binding"/>
    <property type="evidence" value="ECO:0007669"/>
    <property type="project" value="InterPro"/>
</dbReference>